<dbReference type="Proteomes" id="UP001324115">
    <property type="component" value="Unassembled WGS sequence"/>
</dbReference>
<dbReference type="EMBL" id="JAXUIC010000007">
    <property type="protein sequence ID" value="KAK4583170.1"/>
    <property type="molecule type" value="Genomic_DNA"/>
</dbReference>
<dbReference type="PANTHER" id="PTHR31374">
    <property type="entry name" value="AUXIN-INDUCED PROTEIN-LIKE-RELATED"/>
    <property type="match status" value="1"/>
</dbReference>
<name>A0AAN7F0U9_QUERU</name>
<dbReference type="GO" id="GO:0009733">
    <property type="term" value="P:response to auxin"/>
    <property type="evidence" value="ECO:0007669"/>
    <property type="project" value="InterPro"/>
</dbReference>
<dbReference type="Pfam" id="PF02519">
    <property type="entry name" value="Auxin_inducible"/>
    <property type="match status" value="1"/>
</dbReference>
<keyword evidence="3" id="KW-1185">Reference proteome</keyword>
<dbReference type="PANTHER" id="PTHR31374:SF19">
    <property type="entry name" value="F8A24.8 PROTEIN"/>
    <property type="match status" value="1"/>
</dbReference>
<gene>
    <name evidence="2" type="ORF">RGQ29_026100</name>
</gene>
<organism evidence="2 3">
    <name type="scientific">Quercus rubra</name>
    <name type="common">Northern red oak</name>
    <name type="synonym">Quercus borealis</name>
    <dbReference type="NCBI Taxonomy" id="3512"/>
    <lineage>
        <taxon>Eukaryota</taxon>
        <taxon>Viridiplantae</taxon>
        <taxon>Streptophyta</taxon>
        <taxon>Embryophyta</taxon>
        <taxon>Tracheophyta</taxon>
        <taxon>Spermatophyta</taxon>
        <taxon>Magnoliopsida</taxon>
        <taxon>eudicotyledons</taxon>
        <taxon>Gunneridae</taxon>
        <taxon>Pentapetalae</taxon>
        <taxon>rosids</taxon>
        <taxon>fabids</taxon>
        <taxon>Fagales</taxon>
        <taxon>Fagaceae</taxon>
        <taxon>Quercus</taxon>
    </lineage>
</organism>
<comment type="similarity">
    <text evidence="1">Belongs to the ARG7 family.</text>
</comment>
<evidence type="ECO:0000313" key="3">
    <source>
        <dbReference type="Proteomes" id="UP001324115"/>
    </source>
</evidence>
<evidence type="ECO:0000313" key="2">
    <source>
        <dbReference type="EMBL" id="KAK4583170.1"/>
    </source>
</evidence>
<comment type="caution">
    <text evidence="2">The sequence shown here is derived from an EMBL/GenBank/DDBJ whole genome shotgun (WGS) entry which is preliminary data.</text>
</comment>
<dbReference type="AlphaFoldDB" id="A0AAN7F0U9"/>
<dbReference type="InterPro" id="IPR003676">
    <property type="entry name" value="SAUR_fam"/>
</dbReference>
<protein>
    <recommendedName>
        <fullName evidence="4">SAUR family protein</fullName>
    </recommendedName>
</protein>
<sequence>MSLKKNRDERNKALVMLRLFNVLIDKLQKSISVLAPREPDQLKEALEAAAVVPDDVTEGHFAVFAIKGKETKRFVVELDYLTNPAFLRLLEQAKEEYGFSQKGALSVPCRPEEMQKIIDDKMEKSTGAGLCLTSIKCN</sequence>
<proteinExistence type="inferred from homology"/>
<accession>A0AAN7F0U9</accession>
<reference evidence="2 3" key="1">
    <citation type="journal article" date="2023" name="G3 (Bethesda)">
        <title>A haplotype-resolved chromosome-scale genome for Quercus rubra L. provides insights into the genetics of adaptive traits for red oak species.</title>
        <authorList>
            <person name="Kapoor B."/>
            <person name="Jenkins J."/>
            <person name="Schmutz J."/>
            <person name="Zhebentyayeva T."/>
            <person name="Kuelheim C."/>
            <person name="Coggeshall M."/>
            <person name="Heim C."/>
            <person name="Lasky J.R."/>
            <person name="Leites L."/>
            <person name="Islam-Faridi N."/>
            <person name="Romero-Severson J."/>
            <person name="DeLeo V.L."/>
            <person name="Lucas S.M."/>
            <person name="Lazic D."/>
            <person name="Gailing O."/>
            <person name="Carlson J."/>
            <person name="Staton M."/>
        </authorList>
    </citation>
    <scope>NUCLEOTIDE SEQUENCE [LARGE SCALE GENOMIC DNA]</scope>
    <source>
        <strain evidence="2">Pseudo-F2</strain>
    </source>
</reference>
<evidence type="ECO:0000256" key="1">
    <source>
        <dbReference type="ARBA" id="ARBA00006974"/>
    </source>
</evidence>
<evidence type="ECO:0008006" key="4">
    <source>
        <dbReference type="Google" id="ProtNLM"/>
    </source>
</evidence>